<dbReference type="KEGG" id="psco:LY89DRAFT_114505"/>
<feature type="coiled-coil region" evidence="1">
    <location>
        <begin position="20"/>
        <end position="72"/>
    </location>
</feature>
<dbReference type="AlphaFoldDB" id="A0A194X6Q2"/>
<organism evidence="2 3">
    <name type="scientific">Mollisia scopiformis</name>
    <name type="common">Conifer needle endophyte fungus</name>
    <name type="synonym">Phialocephala scopiformis</name>
    <dbReference type="NCBI Taxonomy" id="149040"/>
    <lineage>
        <taxon>Eukaryota</taxon>
        <taxon>Fungi</taxon>
        <taxon>Dikarya</taxon>
        <taxon>Ascomycota</taxon>
        <taxon>Pezizomycotina</taxon>
        <taxon>Leotiomycetes</taxon>
        <taxon>Helotiales</taxon>
        <taxon>Mollisiaceae</taxon>
        <taxon>Mollisia</taxon>
    </lineage>
</organism>
<protein>
    <submittedName>
        <fullName evidence="2">Uncharacterized protein</fullName>
    </submittedName>
</protein>
<accession>A0A194X6Q2</accession>
<name>A0A194X6Q2_MOLSC</name>
<evidence type="ECO:0000313" key="2">
    <source>
        <dbReference type="EMBL" id="KUJ15482.1"/>
    </source>
</evidence>
<reference evidence="2 3" key="1">
    <citation type="submission" date="2015-10" db="EMBL/GenBank/DDBJ databases">
        <title>Full genome of DAOMC 229536 Phialocephala scopiformis, a fungal endophyte of spruce producing the potent anti-insectan compound rugulosin.</title>
        <authorList>
            <consortium name="DOE Joint Genome Institute"/>
            <person name="Walker A.K."/>
            <person name="Frasz S.L."/>
            <person name="Seifert K.A."/>
            <person name="Miller J.D."/>
            <person name="Mondo S.J."/>
            <person name="Labutti K."/>
            <person name="Lipzen A."/>
            <person name="Dockter R."/>
            <person name="Kennedy M."/>
            <person name="Grigoriev I.V."/>
            <person name="Spatafora J.W."/>
        </authorList>
    </citation>
    <scope>NUCLEOTIDE SEQUENCE [LARGE SCALE GENOMIC DNA]</scope>
    <source>
        <strain evidence="2 3">CBS 120377</strain>
    </source>
</reference>
<evidence type="ECO:0000313" key="3">
    <source>
        <dbReference type="Proteomes" id="UP000070700"/>
    </source>
</evidence>
<evidence type="ECO:0000256" key="1">
    <source>
        <dbReference type="SAM" id="Coils"/>
    </source>
</evidence>
<dbReference type="InParanoid" id="A0A194X6Q2"/>
<dbReference type="GeneID" id="28814824"/>
<sequence>MQKGHVLSRDQTIHELSEAILQKDELLRARERELQDLRDQILVLEATFNLARRAQSQLIKEKDQELREAQLRFDVAVTELLSKQEEKDAELWRSRTKIES</sequence>
<dbReference type="Proteomes" id="UP000070700">
    <property type="component" value="Unassembled WGS sequence"/>
</dbReference>
<keyword evidence="3" id="KW-1185">Reference proteome</keyword>
<proteinExistence type="predicted"/>
<dbReference type="RefSeq" id="XP_018069837.1">
    <property type="nucleotide sequence ID" value="XM_018205098.1"/>
</dbReference>
<dbReference type="EMBL" id="KQ947418">
    <property type="protein sequence ID" value="KUJ15482.1"/>
    <property type="molecule type" value="Genomic_DNA"/>
</dbReference>
<gene>
    <name evidence="2" type="ORF">LY89DRAFT_114505</name>
</gene>
<keyword evidence="1" id="KW-0175">Coiled coil</keyword>